<protein>
    <submittedName>
        <fullName evidence="1">Uncharacterized protein</fullName>
    </submittedName>
</protein>
<comment type="caution">
    <text evidence="1">The sequence shown here is derived from an EMBL/GenBank/DDBJ whole genome shotgun (WGS) entry which is preliminary data.</text>
</comment>
<dbReference type="AlphaFoldDB" id="A0A016ALG1"/>
<name>A0A016ALG1_BACFG</name>
<dbReference type="RefSeq" id="WP_005819353.1">
    <property type="nucleotide sequence ID" value="NZ_JGDJ01000170.1"/>
</dbReference>
<sequence length="161" mass="18516">MTHWKTQFNYPYLGAHSLPEGKDLILTIREMKREEVTGENGKKDMCLIAYFHENVKPMVVNKTNCKTLEKLFKTPDIEQWINKAMQVGSARVNVKGEMVDALRIRPFAPKLDDTRSTVETGSAIWNNIIDGLKGGYTVNQVIAKYKLTKEQIKELQKHEIH</sequence>
<reference evidence="1 2" key="1">
    <citation type="submission" date="2014-02" db="EMBL/GenBank/DDBJ databases">
        <authorList>
            <person name="Sears C."/>
            <person name="Carroll K."/>
            <person name="Sack B.R."/>
            <person name="Qadri F."/>
            <person name="Myers L.L."/>
            <person name="Chung G.-T."/>
            <person name="Escheverria P."/>
            <person name="Fraser C.M."/>
            <person name="Sadzewicz L."/>
            <person name="Shefchek K.A."/>
            <person name="Tallon L."/>
            <person name="Das S.P."/>
            <person name="Daugherty S."/>
            <person name="Mongodin E.F."/>
        </authorList>
    </citation>
    <scope>NUCLEOTIDE SEQUENCE [LARGE SCALE GENOMIC DNA]</scope>
    <source>
        <strain evidence="1 2">S36L11</strain>
    </source>
</reference>
<gene>
    <name evidence="1" type="ORF">M136_1602</name>
</gene>
<proteinExistence type="predicted"/>
<dbReference type="PATRIC" id="fig|1339327.3.peg.2246"/>
<accession>A0A016ALG1</accession>
<organism evidence="1 2">
    <name type="scientific">Bacteroides fragilis str. S36L11</name>
    <dbReference type="NCBI Taxonomy" id="1339327"/>
    <lineage>
        <taxon>Bacteria</taxon>
        <taxon>Pseudomonadati</taxon>
        <taxon>Bacteroidota</taxon>
        <taxon>Bacteroidia</taxon>
        <taxon>Bacteroidales</taxon>
        <taxon>Bacteroidaceae</taxon>
        <taxon>Bacteroides</taxon>
    </lineage>
</organism>
<evidence type="ECO:0000313" key="1">
    <source>
        <dbReference type="EMBL" id="EXZ29171.1"/>
    </source>
</evidence>
<dbReference type="Proteomes" id="UP000022082">
    <property type="component" value="Unassembled WGS sequence"/>
</dbReference>
<evidence type="ECO:0000313" key="2">
    <source>
        <dbReference type="Proteomes" id="UP000022082"/>
    </source>
</evidence>
<dbReference type="EMBL" id="JGDJ01000170">
    <property type="protein sequence ID" value="EXZ29171.1"/>
    <property type="molecule type" value="Genomic_DNA"/>
</dbReference>